<dbReference type="EMBL" id="CAUH01005578">
    <property type="protein sequence ID" value="CCU81914.1"/>
    <property type="molecule type" value="Genomic_DNA"/>
</dbReference>
<comment type="caution">
    <text evidence="2">The sequence shown here is derived from an EMBL/GenBank/DDBJ whole genome shotgun (WGS) entry which is preliminary data.</text>
</comment>
<organism evidence="2 3">
    <name type="scientific">Blumeria graminis f. sp. hordei (strain DH14)</name>
    <name type="common">Barley powdery mildew</name>
    <name type="synonym">Oidium monilioides f. sp. hordei</name>
    <dbReference type="NCBI Taxonomy" id="546991"/>
    <lineage>
        <taxon>Eukaryota</taxon>
        <taxon>Fungi</taxon>
        <taxon>Dikarya</taxon>
        <taxon>Ascomycota</taxon>
        <taxon>Pezizomycotina</taxon>
        <taxon>Leotiomycetes</taxon>
        <taxon>Erysiphales</taxon>
        <taxon>Erysiphaceae</taxon>
        <taxon>Blumeria</taxon>
        <taxon>Blumeria hordei</taxon>
    </lineage>
</organism>
<keyword evidence="3" id="KW-1185">Reference proteome</keyword>
<feature type="compositionally biased region" description="Basic and acidic residues" evidence="1">
    <location>
        <begin position="510"/>
        <end position="519"/>
    </location>
</feature>
<evidence type="ECO:0000313" key="2">
    <source>
        <dbReference type="EMBL" id="CCU81914.1"/>
    </source>
</evidence>
<dbReference type="AlphaFoldDB" id="N1JGD9"/>
<name>N1JGD9_BLUG1</name>
<dbReference type="eggNOG" id="ENOG502SX08">
    <property type="taxonomic scope" value="Eukaryota"/>
</dbReference>
<reference evidence="2 3" key="1">
    <citation type="journal article" date="2010" name="Science">
        <title>Genome expansion and gene loss in powdery mildew fungi reveal tradeoffs in extreme parasitism.</title>
        <authorList>
            <person name="Spanu P.D."/>
            <person name="Abbott J.C."/>
            <person name="Amselem J."/>
            <person name="Burgis T.A."/>
            <person name="Soanes D.M."/>
            <person name="Stueber K."/>
            <person name="Ver Loren van Themaat E."/>
            <person name="Brown J.K.M."/>
            <person name="Butcher S.A."/>
            <person name="Gurr S.J."/>
            <person name="Lebrun M.-H."/>
            <person name="Ridout C.J."/>
            <person name="Schulze-Lefert P."/>
            <person name="Talbot N.J."/>
            <person name="Ahmadinejad N."/>
            <person name="Ametz C."/>
            <person name="Barton G.R."/>
            <person name="Benjdia M."/>
            <person name="Bidzinski P."/>
            <person name="Bindschedler L.V."/>
            <person name="Both M."/>
            <person name="Brewer M.T."/>
            <person name="Cadle-Davidson L."/>
            <person name="Cadle-Davidson M.M."/>
            <person name="Collemare J."/>
            <person name="Cramer R."/>
            <person name="Frenkel O."/>
            <person name="Godfrey D."/>
            <person name="Harriman J."/>
            <person name="Hoede C."/>
            <person name="King B.C."/>
            <person name="Klages S."/>
            <person name="Kleemann J."/>
            <person name="Knoll D."/>
            <person name="Koti P.S."/>
            <person name="Kreplak J."/>
            <person name="Lopez-Ruiz F.J."/>
            <person name="Lu X."/>
            <person name="Maekawa T."/>
            <person name="Mahanil S."/>
            <person name="Micali C."/>
            <person name="Milgroom M.G."/>
            <person name="Montana G."/>
            <person name="Noir S."/>
            <person name="O'Connell R.J."/>
            <person name="Oberhaensli S."/>
            <person name="Parlange F."/>
            <person name="Pedersen C."/>
            <person name="Quesneville H."/>
            <person name="Reinhardt R."/>
            <person name="Rott M."/>
            <person name="Sacristan S."/>
            <person name="Schmidt S.M."/>
            <person name="Schoen M."/>
            <person name="Skamnioti P."/>
            <person name="Sommer H."/>
            <person name="Stephens A."/>
            <person name="Takahara H."/>
            <person name="Thordal-Christensen H."/>
            <person name="Vigouroux M."/>
            <person name="Wessling R."/>
            <person name="Wicker T."/>
            <person name="Panstruga R."/>
        </authorList>
    </citation>
    <scope>NUCLEOTIDE SEQUENCE [LARGE SCALE GENOMIC DNA]</scope>
    <source>
        <strain evidence="2">DH14</strain>
    </source>
</reference>
<dbReference type="Proteomes" id="UP000015441">
    <property type="component" value="Unassembled WGS sequence"/>
</dbReference>
<sequence length="532" mass="60881">MASNQDASIMNQLLDSFRGSWPNLASAIGDYTFPPDSNPTPLLTTIASTSDSPEKIMFCSLLKCFDLKFGVLNRQISHQLATISELESNFKSMKGHISELDERLTLAHQDTLKAREIIETKNQQVESRLNDINTLNMRISKLNAHISSGNDEIFKLRTQIQNNIANSNIVSNEQAIRTPRRTTTDHDKFTGNHNNMEKRQLAYERWKTQVQQTIIVDKPCFPGEFEKISYITGQLTDKAWDSVQDGVQMMNKNPHHPAKWAWETSEELWSVLDGRYMLLDVTQTAKNKLDTLFQEKRAYGDFKVDFDHFAEKAKYDDRTKVDMLRKRLNIRITNVIDNQDARNLGQQEHIAKIQQTSSYSPRQDLTHSQDAIDAGDPMDLGRVKLTESDRKHKKDNHLCLTCGQKGHFAKDHHRKIDPIPMPARSINHPSVSGGNGRLQSRAYVPPISSQQKYPPHQNMQPWLTPHMYYNQAQYIPQHYSQGFQSDYLRPTAPARLRALDNTGSITDTYPEDKDSKDVVRAVGNQLKDKPLP</sequence>
<proteinExistence type="predicted"/>
<dbReference type="InParanoid" id="N1JGD9"/>
<dbReference type="HOGENOM" id="CLU_038480_0_0_1"/>
<evidence type="ECO:0000313" key="3">
    <source>
        <dbReference type="Proteomes" id="UP000015441"/>
    </source>
</evidence>
<gene>
    <name evidence="2" type="ORF">BGHDH14_bgh05356</name>
</gene>
<accession>N1JGD9</accession>
<protein>
    <submittedName>
        <fullName evidence="2">Putative chromosome segregation protein</fullName>
    </submittedName>
</protein>
<feature type="region of interest" description="Disordered" evidence="1">
    <location>
        <begin position="502"/>
        <end position="532"/>
    </location>
</feature>
<dbReference type="OrthoDB" id="1430630at2759"/>
<evidence type="ECO:0000256" key="1">
    <source>
        <dbReference type="SAM" id="MobiDB-lite"/>
    </source>
</evidence>